<evidence type="ECO:0000313" key="2">
    <source>
        <dbReference type="EMBL" id="MBT1709657.1"/>
    </source>
</evidence>
<protein>
    <submittedName>
        <fullName evidence="2">Uncharacterized protein</fullName>
    </submittedName>
</protein>
<gene>
    <name evidence="2" type="ORF">KK062_15545</name>
</gene>
<evidence type="ECO:0000256" key="1">
    <source>
        <dbReference type="SAM" id="SignalP"/>
    </source>
</evidence>
<reference evidence="2 3" key="1">
    <citation type="submission" date="2021-05" db="EMBL/GenBank/DDBJ databases">
        <title>A Polyphasic approach of four new species of the genus Ohtaekwangia: Ohtaekwangia histidinii sp. nov., Ohtaekwangia cretensis sp. nov., Ohtaekwangia indiensis sp. nov., Ohtaekwangia reichenbachii sp. nov. from diverse environment.</title>
        <authorList>
            <person name="Octaviana S."/>
        </authorList>
    </citation>
    <scope>NUCLEOTIDE SEQUENCE [LARGE SCALE GENOMIC DNA]</scope>
    <source>
        <strain evidence="2 3">PWU5</strain>
    </source>
</reference>
<feature type="chain" id="PRO_5042905029" evidence="1">
    <location>
        <begin position="23"/>
        <end position="469"/>
    </location>
</feature>
<proteinExistence type="predicted"/>
<name>A0AAP2E121_9BACT</name>
<dbReference type="RefSeq" id="WP_254085236.1">
    <property type="nucleotide sequence ID" value="NZ_JAHESE010000015.1"/>
</dbReference>
<accession>A0AAP2E121</accession>
<comment type="caution">
    <text evidence="2">The sequence shown here is derived from an EMBL/GenBank/DDBJ whole genome shotgun (WGS) entry which is preliminary data.</text>
</comment>
<dbReference type="AlphaFoldDB" id="A0AAP2E121"/>
<keyword evidence="1" id="KW-0732">Signal</keyword>
<dbReference type="EMBL" id="JAHESE010000015">
    <property type="protein sequence ID" value="MBT1709657.1"/>
    <property type="molecule type" value="Genomic_DNA"/>
</dbReference>
<keyword evidence="3" id="KW-1185">Reference proteome</keyword>
<dbReference type="Proteomes" id="UP001319080">
    <property type="component" value="Unassembled WGS sequence"/>
</dbReference>
<organism evidence="2 3">
    <name type="scientific">Dawidia cretensis</name>
    <dbReference type="NCBI Taxonomy" id="2782350"/>
    <lineage>
        <taxon>Bacteria</taxon>
        <taxon>Pseudomonadati</taxon>
        <taxon>Bacteroidota</taxon>
        <taxon>Cytophagia</taxon>
        <taxon>Cytophagales</taxon>
        <taxon>Chryseotaleaceae</taxon>
        <taxon>Dawidia</taxon>
    </lineage>
</organism>
<evidence type="ECO:0000313" key="3">
    <source>
        <dbReference type="Proteomes" id="UP001319080"/>
    </source>
</evidence>
<sequence length="469" mass="50869">MKKQCLLLAMLLALLCLNQSCNDEPDHVKGPRAVSFSLGLARGGDASGRIAGVIPDGSSVLITLTKPDGTPVLTREPVSILTLGNGYVTAPLSLEPGDYTLTDFWIVQDSSAVLFLTPKAGSPMAEYVSHPLPLDFSVAYDAATNVPIEVVGAGNHIPEDFGYASFQITPIDVPGDTASFRLTVFMENGGGGLELTSAAAIVTREWDTLFNHYTLTPGVNAINLTGTGFESGFRLFVNKPGYLSFIQDISAQTIAEHANEPLTIVLHPVALENSDSIFFGGSSYLNGGGYQIMFDLEEAATFYVEWGDGITEKFVGAPGTFLQRHWYEGGNEQPITVRGDLDKVIGFQTSYAVTSLDISALINLKRFATYNPGVNQIDLSQTKLEGLWIAVGSGTILLPEDHNLKTINISSYDTDYVSLVNTIYTNAVNKNIRNGSFLYGYDEDNHLSQAVIDQLESLRADYDWYVGYH</sequence>
<feature type="signal peptide" evidence="1">
    <location>
        <begin position="1"/>
        <end position="22"/>
    </location>
</feature>